<accession>A0A1Y2BBZ5</accession>
<evidence type="ECO:0000256" key="1">
    <source>
        <dbReference type="SAM" id="Phobius"/>
    </source>
</evidence>
<dbReference type="EMBL" id="MCFC01000010">
    <property type="protein sequence ID" value="ORY32236.1"/>
    <property type="molecule type" value="Genomic_DNA"/>
</dbReference>
<dbReference type="Proteomes" id="UP000193986">
    <property type="component" value="Unassembled WGS sequence"/>
</dbReference>
<evidence type="ECO:0000313" key="3">
    <source>
        <dbReference type="Proteomes" id="UP000193986"/>
    </source>
</evidence>
<name>A0A1Y2BBZ5_9TREE</name>
<evidence type="ECO:0000313" key="2">
    <source>
        <dbReference type="EMBL" id="ORY32236.1"/>
    </source>
</evidence>
<dbReference type="STRING" id="71784.A0A1Y2BBZ5"/>
<sequence length="221" mass="25068">WTLEKFILSFSVLSIFGYGLAGLIWSMLILLRINDDTDVTIVTDPDIVIFLTIASLLCIFSALIGLTGTLLNSRPILSFYNLLLWPTLLSMCLVGYTSYKRGNLQLDRKLNQMWSQILTDEERLRIQNSLTCCGYYNPLHDATYSKKCYPRTTLPGCKGKWYRFEVSRLHDFATAAFSTIPCHLLNIVVAILCSNHVNRTFGKGLTPPQYRLKVSDVRANA</sequence>
<evidence type="ECO:0008006" key="4">
    <source>
        <dbReference type="Google" id="ProtNLM"/>
    </source>
</evidence>
<organism evidence="2 3">
    <name type="scientific">Naematelia encephala</name>
    <dbReference type="NCBI Taxonomy" id="71784"/>
    <lineage>
        <taxon>Eukaryota</taxon>
        <taxon>Fungi</taxon>
        <taxon>Dikarya</taxon>
        <taxon>Basidiomycota</taxon>
        <taxon>Agaricomycotina</taxon>
        <taxon>Tremellomycetes</taxon>
        <taxon>Tremellales</taxon>
        <taxon>Naemateliaceae</taxon>
        <taxon>Naematelia</taxon>
    </lineage>
</organism>
<feature type="non-terminal residue" evidence="2">
    <location>
        <position position="1"/>
    </location>
</feature>
<comment type="caution">
    <text evidence="2">The sequence shown here is derived from an EMBL/GenBank/DDBJ whole genome shotgun (WGS) entry which is preliminary data.</text>
</comment>
<feature type="transmembrane region" description="Helical" evidence="1">
    <location>
        <begin position="6"/>
        <end position="31"/>
    </location>
</feature>
<feature type="transmembrane region" description="Helical" evidence="1">
    <location>
        <begin position="47"/>
        <end position="71"/>
    </location>
</feature>
<proteinExistence type="predicted"/>
<keyword evidence="1" id="KW-0472">Membrane</keyword>
<feature type="transmembrane region" description="Helical" evidence="1">
    <location>
        <begin position="77"/>
        <end position="99"/>
    </location>
</feature>
<protein>
    <recommendedName>
        <fullName evidence="4">Tetraspanin</fullName>
    </recommendedName>
</protein>
<gene>
    <name evidence="2" type="ORF">BCR39DRAFT_446054</name>
</gene>
<keyword evidence="1" id="KW-0812">Transmembrane</keyword>
<dbReference type="AlphaFoldDB" id="A0A1Y2BBZ5"/>
<keyword evidence="1" id="KW-1133">Transmembrane helix</keyword>
<dbReference type="InParanoid" id="A0A1Y2BBZ5"/>
<feature type="non-terminal residue" evidence="2">
    <location>
        <position position="221"/>
    </location>
</feature>
<reference evidence="2 3" key="1">
    <citation type="submission" date="2016-07" db="EMBL/GenBank/DDBJ databases">
        <title>Pervasive Adenine N6-methylation of Active Genes in Fungi.</title>
        <authorList>
            <consortium name="DOE Joint Genome Institute"/>
            <person name="Mondo S.J."/>
            <person name="Dannebaum R.O."/>
            <person name="Kuo R.C."/>
            <person name="Labutti K."/>
            <person name="Haridas S."/>
            <person name="Kuo A."/>
            <person name="Salamov A."/>
            <person name="Ahrendt S.R."/>
            <person name="Lipzen A."/>
            <person name="Sullivan W."/>
            <person name="Andreopoulos W.B."/>
            <person name="Clum A."/>
            <person name="Lindquist E."/>
            <person name="Daum C."/>
            <person name="Ramamoorthy G.K."/>
            <person name="Gryganskyi A."/>
            <person name="Culley D."/>
            <person name="Magnuson J.K."/>
            <person name="James T.Y."/>
            <person name="O'Malley M.A."/>
            <person name="Stajich J.E."/>
            <person name="Spatafora J.W."/>
            <person name="Visel A."/>
            <person name="Grigoriev I.V."/>
        </authorList>
    </citation>
    <scope>NUCLEOTIDE SEQUENCE [LARGE SCALE GENOMIC DNA]</scope>
    <source>
        <strain evidence="2 3">68-887.2</strain>
    </source>
</reference>
<keyword evidence="3" id="KW-1185">Reference proteome</keyword>
<dbReference type="OrthoDB" id="2156690at2759"/>